<dbReference type="EMBL" id="KZ453008">
    <property type="protein sequence ID" value="PKA47975.1"/>
    <property type="molecule type" value="Genomic_DNA"/>
</dbReference>
<keyword evidence="1" id="KW-0732">Signal</keyword>
<feature type="chain" id="PRO_5014140160" evidence="1">
    <location>
        <begin position="21"/>
        <end position="143"/>
    </location>
</feature>
<evidence type="ECO:0000256" key="1">
    <source>
        <dbReference type="SAM" id="SignalP"/>
    </source>
</evidence>
<reference evidence="2 3" key="1">
    <citation type="journal article" date="2017" name="Nature">
        <title>The Apostasia genome and the evolution of orchids.</title>
        <authorList>
            <person name="Zhang G.Q."/>
            <person name="Liu K.W."/>
            <person name="Li Z."/>
            <person name="Lohaus R."/>
            <person name="Hsiao Y.Y."/>
            <person name="Niu S.C."/>
            <person name="Wang J.Y."/>
            <person name="Lin Y.C."/>
            <person name="Xu Q."/>
            <person name="Chen L.J."/>
            <person name="Yoshida K."/>
            <person name="Fujiwara S."/>
            <person name="Wang Z.W."/>
            <person name="Zhang Y.Q."/>
            <person name="Mitsuda N."/>
            <person name="Wang M."/>
            <person name="Liu G.H."/>
            <person name="Pecoraro L."/>
            <person name="Huang H.X."/>
            <person name="Xiao X.J."/>
            <person name="Lin M."/>
            <person name="Wu X.Y."/>
            <person name="Wu W.L."/>
            <person name="Chen Y.Y."/>
            <person name="Chang S.B."/>
            <person name="Sakamoto S."/>
            <person name="Ohme-Takagi M."/>
            <person name="Yagi M."/>
            <person name="Zeng S.J."/>
            <person name="Shen C.Y."/>
            <person name="Yeh C.M."/>
            <person name="Luo Y.B."/>
            <person name="Tsai W.C."/>
            <person name="Van de Peer Y."/>
            <person name="Liu Z.J."/>
        </authorList>
    </citation>
    <scope>NUCLEOTIDE SEQUENCE [LARGE SCALE GENOMIC DNA]</scope>
    <source>
        <strain evidence="3">cv. Shenzhen</strain>
        <tissue evidence="2">Stem</tissue>
    </source>
</reference>
<evidence type="ECO:0000313" key="3">
    <source>
        <dbReference type="Proteomes" id="UP000236161"/>
    </source>
</evidence>
<organism evidence="2 3">
    <name type="scientific">Apostasia shenzhenica</name>
    <dbReference type="NCBI Taxonomy" id="1088818"/>
    <lineage>
        <taxon>Eukaryota</taxon>
        <taxon>Viridiplantae</taxon>
        <taxon>Streptophyta</taxon>
        <taxon>Embryophyta</taxon>
        <taxon>Tracheophyta</taxon>
        <taxon>Spermatophyta</taxon>
        <taxon>Magnoliopsida</taxon>
        <taxon>Liliopsida</taxon>
        <taxon>Asparagales</taxon>
        <taxon>Orchidaceae</taxon>
        <taxon>Apostasioideae</taxon>
        <taxon>Apostasia</taxon>
    </lineage>
</organism>
<dbReference type="Proteomes" id="UP000236161">
    <property type="component" value="Unassembled WGS sequence"/>
</dbReference>
<name>A0A2H9ZXE0_9ASPA</name>
<keyword evidence="3" id="KW-1185">Reference proteome</keyword>
<accession>A0A2H9ZXE0</accession>
<protein>
    <submittedName>
        <fullName evidence="2">Uncharacterized protein</fullName>
    </submittedName>
</protein>
<feature type="signal peptide" evidence="1">
    <location>
        <begin position="1"/>
        <end position="20"/>
    </location>
</feature>
<dbReference type="AlphaFoldDB" id="A0A2H9ZXE0"/>
<proteinExistence type="predicted"/>
<gene>
    <name evidence="2" type="ORF">AXF42_Ash016322</name>
</gene>
<evidence type="ECO:0000313" key="2">
    <source>
        <dbReference type="EMBL" id="PKA47975.1"/>
    </source>
</evidence>
<sequence length="143" mass="16374">MAAFIIRLSIVVLLAATVQASIFQSKPTSPKSLLSSPIDRELAVILCQAAWTQHQKKTRSYHITGNCNDMMEATLQVEVDGSALIYIYYFGFRGVELIYLPVEITLRYRKWWYVAQSKNNDGEIGFPIKTWVDEVIVTRDREL</sequence>